<organism evidence="2 3">
    <name type="scientific">Chara braunii</name>
    <name type="common">Braun's stonewort</name>
    <dbReference type="NCBI Taxonomy" id="69332"/>
    <lineage>
        <taxon>Eukaryota</taxon>
        <taxon>Viridiplantae</taxon>
        <taxon>Streptophyta</taxon>
        <taxon>Charophyceae</taxon>
        <taxon>Charales</taxon>
        <taxon>Characeae</taxon>
        <taxon>Chara</taxon>
    </lineage>
</organism>
<sequence length="379" mass="41527">MGLSCMTSDPEIWAQHATQSPAHMRLPVTFASGMDALPRPVPDLGTCIRPPPSAAVGGIARGPVDSTRIPVAPGSQPSQGASFIPPPAPAYMQPHLVDRLRTVVVDRAWANLRTVGGGVAEDVQRMRQGVGVSLSARDHGDMADRCSPRLLDVAGRPRRRGSVGGRVPESGSEVDINDDATRPEGGEVPGRRRTRPWLQEERIDLARFMKEDSAMMQMALGRLKHARRPVRNKWVSKKMKAAGWIRSAEDCRKKWCDLMSKMKDILRKCNASGKPSYWEMSVENRKREGIPTTFEQPLWEEMEWAHRKPPVACDNTMASSNLQGAESGVSDKETPSGHDSSEGESRSGASAEKSEGLRKKRRGATGKERASGLMNPPRS</sequence>
<dbReference type="Proteomes" id="UP000265515">
    <property type="component" value="Unassembled WGS sequence"/>
</dbReference>
<feature type="region of interest" description="Disordered" evidence="1">
    <location>
        <begin position="155"/>
        <end position="194"/>
    </location>
</feature>
<gene>
    <name evidence="2" type="ORF">CBR_g24111</name>
</gene>
<dbReference type="PANTHER" id="PTHR33492">
    <property type="entry name" value="OSJNBA0043A12.37 PROTEIN-RELATED"/>
    <property type="match status" value="1"/>
</dbReference>
<protein>
    <recommendedName>
        <fullName evidence="4">Myb-like domain-containing protein</fullName>
    </recommendedName>
</protein>
<dbReference type="AlphaFoldDB" id="A0A388L5T8"/>
<dbReference type="PANTHER" id="PTHR33492:SF11">
    <property type="entry name" value="OS04G0670900 PROTEIN"/>
    <property type="match status" value="1"/>
</dbReference>
<proteinExistence type="predicted"/>
<evidence type="ECO:0008006" key="4">
    <source>
        <dbReference type="Google" id="ProtNLM"/>
    </source>
</evidence>
<feature type="compositionally biased region" description="Basic and acidic residues" evidence="1">
    <location>
        <begin position="329"/>
        <end position="345"/>
    </location>
</feature>
<evidence type="ECO:0000313" key="3">
    <source>
        <dbReference type="Proteomes" id="UP000265515"/>
    </source>
</evidence>
<dbReference type="Gramene" id="GBG77665">
    <property type="protein sequence ID" value="GBG77665"/>
    <property type="gene ID" value="CBR_g24111"/>
</dbReference>
<name>A0A388L5T8_CHABU</name>
<reference evidence="2 3" key="1">
    <citation type="journal article" date="2018" name="Cell">
        <title>The Chara Genome: Secondary Complexity and Implications for Plant Terrestrialization.</title>
        <authorList>
            <person name="Nishiyama T."/>
            <person name="Sakayama H."/>
            <person name="Vries J.D."/>
            <person name="Buschmann H."/>
            <person name="Saint-Marcoux D."/>
            <person name="Ullrich K.K."/>
            <person name="Haas F.B."/>
            <person name="Vanderstraeten L."/>
            <person name="Becker D."/>
            <person name="Lang D."/>
            <person name="Vosolsobe S."/>
            <person name="Rombauts S."/>
            <person name="Wilhelmsson P.K.I."/>
            <person name="Janitza P."/>
            <person name="Kern R."/>
            <person name="Heyl A."/>
            <person name="Rumpler F."/>
            <person name="Villalobos L.I.A.C."/>
            <person name="Clay J.M."/>
            <person name="Skokan R."/>
            <person name="Toyoda A."/>
            <person name="Suzuki Y."/>
            <person name="Kagoshima H."/>
            <person name="Schijlen E."/>
            <person name="Tajeshwar N."/>
            <person name="Catarino B."/>
            <person name="Hetherington A.J."/>
            <person name="Saltykova A."/>
            <person name="Bonnot C."/>
            <person name="Breuninger H."/>
            <person name="Symeonidi A."/>
            <person name="Radhakrishnan G.V."/>
            <person name="Van Nieuwerburgh F."/>
            <person name="Deforce D."/>
            <person name="Chang C."/>
            <person name="Karol K.G."/>
            <person name="Hedrich R."/>
            <person name="Ulvskov P."/>
            <person name="Glockner G."/>
            <person name="Delwiche C.F."/>
            <person name="Petrasek J."/>
            <person name="Van de Peer Y."/>
            <person name="Friml J."/>
            <person name="Beilby M."/>
            <person name="Dolan L."/>
            <person name="Kohara Y."/>
            <person name="Sugano S."/>
            <person name="Fujiyama A."/>
            <person name="Delaux P.-M."/>
            <person name="Quint M."/>
            <person name="TheiBen G."/>
            <person name="Hagemann M."/>
            <person name="Harholt J."/>
            <person name="Dunand C."/>
            <person name="Zachgo S."/>
            <person name="Langdale J."/>
            <person name="Maumus F."/>
            <person name="Straeten D.V.D."/>
            <person name="Gould S.B."/>
            <person name="Rensing S.A."/>
        </authorList>
    </citation>
    <scope>NUCLEOTIDE SEQUENCE [LARGE SCALE GENOMIC DNA]</scope>
    <source>
        <strain evidence="2 3">S276</strain>
    </source>
</reference>
<evidence type="ECO:0000256" key="1">
    <source>
        <dbReference type="SAM" id="MobiDB-lite"/>
    </source>
</evidence>
<comment type="caution">
    <text evidence="2">The sequence shown here is derived from an EMBL/GenBank/DDBJ whole genome shotgun (WGS) entry which is preliminary data.</text>
</comment>
<feature type="region of interest" description="Disordered" evidence="1">
    <location>
        <begin position="311"/>
        <end position="379"/>
    </location>
</feature>
<feature type="compositionally biased region" description="Low complexity" evidence="1">
    <location>
        <begin position="165"/>
        <end position="174"/>
    </location>
</feature>
<accession>A0A388L5T8</accession>
<dbReference type="EMBL" id="BFEA01000274">
    <property type="protein sequence ID" value="GBG77665.1"/>
    <property type="molecule type" value="Genomic_DNA"/>
</dbReference>
<keyword evidence="3" id="KW-1185">Reference proteome</keyword>
<evidence type="ECO:0000313" key="2">
    <source>
        <dbReference type="EMBL" id="GBG77665.1"/>
    </source>
</evidence>